<dbReference type="PANTHER" id="PTHR18964">
    <property type="entry name" value="ROK (REPRESSOR, ORF, KINASE) FAMILY"/>
    <property type="match status" value="1"/>
</dbReference>
<keyword evidence="3" id="KW-1185">Reference proteome</keyword>
<accession>A0ABX7Y7S2</accession>
<organism evidence="2 3">
    <name type="scientific">Arachnia rubra</name>
    <dbReference type="NCBI Taxonomy" id="1547448"/>
    <lineage>
        <taxon>Bacteria</taxon>
        <taxon>Bacillati</taxon>
        <taxon>Actinomycetota</taxon>
        <taxon>Actinomycetes</taxon>
        <taxon>Propionibacteriales</taxon>
        <taxon>Propionibacteriaceae</taxon>
        <taxon>Arachnia</taxon>
    </lineage>
</organism>
<evidence type="ECO:0000256" key="1">
    <source>
        <dbReference type="ARBA" id="ARBA00006479"/>
    </source>
</evidence>
<dbReference type="InterPro" id="IPR000600">
    <property type="entry name" value="ROK"/>
</dbReference>
<protein>
    <submittedName>
        <fullName evidence="2">ROK family protein</fullName>
    </submittedName>
</protein>
<dbReference type="PANTHER" id="PTHR18964:SF169">
    <property type="entry name" value="N-ACETYLMANNOSAMINE KINASE"/>
    <property type="match status" value="1"/>
</dbReference>
<dbReference type="InterPro" id="IPR043129">
    <property type="entry name" value="ATPase_NBD"/>
</dbReference>
<dbReference type="SUPFAM" id="SSF53067">
    <property type="entry name" value="Actin-like ATPase domain"/>
    <property type="match status" value="1"/>
</dbReference>
<dbReference type="Gene3D" id="3.30.420.40">
    <property type="match status" value="2"/>
</dbReference>
<dbReference type="EMBL" id="CP072384">
    <property type="protein sequence ID" value="QUC08573.1"/>
    <property type="molecule type" value="Genomic_DNA"/>
</dbReference>
<evidence type="ECO:0000313" key="2">
    <source>
        <dbReference type="EMBL" id="QUC08573.1"/>
    </source>
</evidence>
<dbReference type="RefSeq" id="WP_212324705.1">
    <property type="nucleotide sequence ID" value="NZ_AP024463.1"/>
</dbReference>
<dbReference type="Proteomes" id="UP000678513">
    <property type="component" value="Chromosome"/>
</dbReference>
<dbReference type="Pfam" id="PF00480">
    <property type="entry name" value="ROK"/>
    <property type="match status" value="1"/>
</dbReference>
<reference evidence="2 3" key="1">
    <citation type="submission" date="2021-03" db="EMBL/GenBank/DDBJ databases">
        <title>Human Oral Microbial Genomes.</title>
        <authorList>
            <person name="Johnston C.D."/>
            <person name="Chen T."/>
            <person name="Dewhirst F.E."/>
        </authorList>
    </citation>
    <scope>NUCLEOTIDE SEQUENCE [LARGE SCALE GENOMIC DNA]</scope>
    <source>
        <strain evidence="2 3">DSMZ 100122</strain>
    </source>
</reference>
<proteinExistence type="inferred from homology"/>
<dbReference type="PROSITE" id="PS01125">
    <property type="entry name" value="ROK"/>
    <property type="match status" value="1"/>
</dbReference>
<gene>
    <name evidence="2" type="ORF">J5A65_02150</name>
</gene>
<evidence type="ECO:0000313" key="3">
    <source>
        <dbReference type="Proteomes" id="UP000678513"/>
    </source>
</evidence>
<dbReference type="InterPro" id="IPR049874">
    <property type="entry name" value="ROK_cs"/>
</dbReference>
<name>A0ABX7Y7S2_9ACTN</name>
<sequence length="313" mass="30749">MLDIPWDGGPRRDLVVAGVDIGGTKVTAVLAGADGVILASGTTASGQGGQALIEAAAGLIARLESESGLRAVSVGAGAAGVIDPRTGEVLAASGNFPDWEGRRPAEAIAERIGRPVRLMNDVNAFLCGEARWGALRGVRDGLAIMLGTGVGGALLIGGQPHQGPRGGAGEIGHTPGYSSHRCTCGGVGHLETLAAGRALGQRYSELTGQPGTTGADVAAAARTGDAAAVKVFTDAARGLAQGIVVATTLLDLTDVVVGGGVAGAWDVLGPLVAAALAADPPVTVPVPGVHRATLASPALGAAALALDLKETVS</sequence>
<comment type="similarity">
    <text evidence="1">Belongs to the ROK (NagC/XylR) family.</text>
</comment>